<proteinExistence type="predicted"/>
<feature type="compositionally biased region" description="Acidic residues" evidence="1">
    <location>
        <begin position="356"/>
        <end position="368"/>
    </location>
</feature>
<gene>
    <name evidence="3" type="ORF">JKIAZH3_G149</name>
</gene>
<dbReference type="InterPro" id="IPR013857">
    <property type="entry name" value="NADH-UbQ_OxRdtase-assoc_prot30"/>
</dbReference>
<accession>A0ABN7ILU7</accession>
<protein>
    <recommendedName>
        <fullName evidence="2">NADH:ubiquinone oxidoreductase intermediate-associated protein 30 domain-containing protein</fullName>
    </recommendedName>
</protein>
<feature type="domain" description="NADH:ubiquinone oxidoreductase intermediate-associated protein 30" evidence="2">
    <location>
        <begin position="79"/>
        <end position="144"/>
    </location>
</feature>
<dbReference type="PANTHER" id="PTHR13194">
    <property type="entry name" value="COMPLEX I INTERMEDIATE-ASSOCIATED PROTEIN 30"/>
    <property type="match status" value="1"/>
</dbReference>
<feature type="compositionally biased region" description="Polar residues" evidence="1">
    <location>
        <begin position="165"/>
        <end position="181"/>
    </location>
</feature>
<sequence>MMRATSASYSLGKQLHAALRRSIDTARDEAVKVMRFEALESRAELSKHALPLYSFTSPPPSPSPSSLSSSGVALPLTHEFATGSDIDIGGLSTMRFAWDPTERAARFWGTLSSDIPRGAKIERSGYAAFRNKNRPTLFGVQTWDTTMHPYLAIKLRNRRAAAAASQQTEAGTTPAQQNLSQEEGGASSSLRSAADAAFQRGGVPQPSSDPSAILAHAIDALGLNLAQEERPGPRFFVNIQTDGPVTSDLFQHRLFLDPSKLDEWQTVIIPFDSFVLTNTGTVTLSPLTMMREKIRTIGISAVLDVPAIPHSARATTSSSSSSTSSSTKSASGESSPSSSSTKQGPDVLRKRAAAGEEVEGEGEDDWASDGDLRGSASSPVRGSKRGRSFPFDLAIEQVYAVADPNEVD</sequence>
<dbReference type="EMBL" id="CAJHJG010001209">
    <property type="protein sequence ID" value="CAD6910238.1"/>
    <property type="molecule type" value="Genomic_DNA"/>
</dbReference>
<dbReference type="Proteomes" id="UP000836402">
    <property type="component" value="Unassembled WGS sequence"/>
</dbReference>
<feature type="region of interest" description="Disordered" evidence="1">
    <location>
        <begin position="162"/>
        <end position="192"/>
    </location>
</feature>
<keyword evidence="4" id="KW-1185">Reference proteome</keyword>
<dbReference type="PANTHER" id="PTHR13194:SF18">
    <property type="entry name" value="COMPLEX I INTERMEDIATE-ASSOCIATED PROTEIN 30, MITOCHONDRIAL"/>
    <property type="match status" value="1"/>
</dbReference>
<name>A0ABN7ILU7_9BASI</name>
<evidence type="ECO:0000256" key="1">
    <source>
        <dbReference type="SAM" id="MobiDB-lite"/>
    </source>
</evidence>
<feature type="domain" description="NADH:ubiquinone oxidoreductase intermediate-associated protein 30" evidence="2">
    <location>
        <begin position="217"/>
        <end position="301"/>
    </location>
</feature>
<dbReference type="InterPro" id="IPR039131">
    <property type="entry name" value="NDUFAF1"/>
</dbReference>
<reference evidence="3" key="1">
    <citation type="submission" date="2020-10" db="EMBL/GenBank/DDBJ databases">
        <authorList>
            <person name="Sedaghatjoo S."/>
        </authorList>
    </citation>
    <scope>NUCLEOTIDE SEQUENCE</scope>
    <source>
        <strain evidence="3">AZH3</strain>
    </source>
</reference>
<evidence type="ECO:0000313" key="3">
    <source>
        <dbReference type="EMBL" id="CAD6910238.1"/>
    </source>
</evidence>
<feature type="region of interest" description="Disordered" evidence="1">
    <location>
        <begin position="312"/>
        <end position="387"/>
    </location>
</feature>
<comment type="caution">
    <text evidence="3">The sequence shown here is derived from an EMBL/GenBank/DDBJ whole genome shotgun (WGS) entry which is preliminary data.</text>
</comment>
<dbReference type="Pfam" id="PF08547">
    <property type="entry name" value="CIA30"/>
    <property type="match status" value="2"/>
</dbReference>
<feature type="compositionally biased region" description="Low complexity" evidence="1">
    <location>
        <begin position="312"/>
        <end position="341"/>
    </location>
</feature>
<organism evidence="3 4">
    <name type="scientific">Tilletia caries</name>
    <name type="common">wheat bunt fungus</name>
    <dbReference type="NCBI Taxonomy" id="13290"/>
    <lineage>
        <taxon>Eukaryota</taxon>
        <taxon>Fungi</taxon>
        <taxon>Dikarya</taxon>
        <taxon>Basidiomycota</taxon>
        <taxon>Ustilaginomycotina</taxon>
        <taxon>Exobasidiomycetes</taxon>
        <taxon>Tilletiales</taxon>
        <taxon>Tilletiaceae</taxon>
        <taxon>Tilletia</taxon>
    </lineage>
</organism>
<evidence type="ECO:0000313" key="4">
    <source>
        <dbReference type="Proteomes" id="UP000836402"/>
    </source>
</evidence>
<evidence type="ECO:0000259" key="2">
    <source>
        <dbReference type="Pfam" id="PF08547"/>
    </source>
</evidence>